<dbReference type="Pfam" id="PF03372">
    <property type="entry name" value="Exo_endo_phos"/>
    <property type="match status" value="1"/>
</dbReference>
<dbReference type="GO" id="GO:0003824">
    <property type="term" value="F:catalytic activity"/>
    <property type="evidence" value="ECO:0007669"/>
    <property type="project" value="InterPro"/>
</dbReference>
<proteinExistence type="predicted"/>
<feature type="transmembrane region" description="Helical" evidence="1">
    <location>
        <begin position="69"/>
        <end position="91"/>
    </location>
</feature>
<sequence>MGKKAVILYFHSIMFISSLVLLILSIWGYLSADIDPTSNIYSYFISLILSGILVGNTIFVAYFGVRLKVWILIPIAALAINFSFIGSMFQFRLDQPLSSNKEKTIRIASYNVHYFSFDKEYTIYQIANTFIDNEIDIICFQEYIEPHDNRYENISDAMKAYPYFAIYNGSTDSTRLAIFSRYPVTNSGKIEFEGSNNGAMWADIKVSNSFEFRVFNNHLQTTGMTSARKYGIPEKFKILSENAIMRTRQAIEIRNCIDTTLLPIIVTGDFNDTPSSFVFNRIKGPNLIDGFKEAGSGYGSTFRWFKKLLRIDFIIHSKEFKTTQYRTLDLDLSDHKPVIAEMEYQN</sequence>
<evidence type="ECO:0000259" key="2">
    <source>
        <dbReference type="Pfam" id="PF03372"/>
    </source>
</evidence>
<dbReference type="GO" id="GO:0016020">
    <property type="term" value="C:membrane"/>
    <property type="evidence" value="ECO:0007669"/>
    <property type="project" value="GOC"/>
</dbReference>
<accession>A0A645ASF6</accession>
<reference evidence="3" key="1">
    <citation type="submission" date="2019-08" db="EMBL/GenBank/DDBJ databases">
        <authorList>
            <person name="Kucharzyk K."/>
            <person name="Murdoch R.W."/>
            <person name="Higgins S."/>
            <person name="Loffler F."/>
        </authorList>
    </citation>
    <scope>NUCLEOTIDE SEQUENCE</scope>
</reference>
<gene>
    <name evidence="3" type="ORF">SDC9_100572</name>
</gene>
<dbReference type="SUPFAM" id="SSF56219">
    <property type="entry name" value="DNase I-like"/>
    <property type="match status" value="1"/>
</dbReference>
<dbReference type="InterPro" id="IPR051916">
    <property type="entry name" value="GPI-anchor_lipid_remodeler"/>
</dbReference>
<dbReference type="GO" id="GO:0006506">
    <property type="term" value="P:GPI anchor biosynthetic process"/>
    <property type="evidence" value="ECO:0007669"/>
    <property type="project" value="TreeGrafter"/>
</dbReference>
<feature type="transmembrane region" description="Helical" evidence="1">
    <location>
        <begin position="7"/>
        <end position="28"/>
    </location>
</feature>
<feature type="transmembrane region" description="Helical" evidence="1">
    <location>
        <begin position="40"/>
        <end position="62"/>
    </location>
</feature>
<keyword evidence="1" id="KW-0812">Transmembrane</keyword>
<dbReference type="PANTHER" id="PTHR14859:SF15">
    <property type="entry name" value="ENDONUCLEASE_EXONUCLEASE_PHOSPHATASE DOMAIN-CONTAINING PROTEIN"/>
    <property type="match status" value="1"/>
</dbReference>
<name>A0A645ASF6_9ZZZZ</name>
<dbReference type="Gene3D" id="3.60.10.10">
    <property type="entry name" value="Endonuclease/exonuclease/phosphatase"/>
    <property type="match status" value="1"/>
</dbReference>
<feature type="domain" description="Endonuclease/exonuclease/phosphatase" evidence="2">
    <location>
        <begin position="109"/>
        <end position="335"/>
    </location>
</feature>
<keyword evidence="1" id="KW-0472">Membrane</keyword>
<dbReference type="PANTHER" id="PTHR14859">
    <property type="entry name" value="CALCOFLUOR WHITE HYPERSENSITIVE PROTEIN PRECURSOR"/>
    <property type="match status" value="1"/>
</dbReference>
<evidence type="ECO:0000313" key="3">
    <source>
        <dbReference type="EMBL" id="MPM53803.1"/>
    </source>
</evidence>
<dbReference type="EMBL" id="VSSQ01014507">
    <property type="protein sequence ID" value="MPM53803.1"/>
    <property type="molecule type" value="Genomic_DNA"/>
</dbReference>
<organism evidence="3">
    <name type="scientific">bioreactor metagenome</name>
    <dbReference type="NCBI Taxonomy" id="1076179"/>
    <lineage>
        <taxon>unclassified sequences</taxon>
        <taxon>metagenomes</taxon>
        <taxon>ecological metagenomes</taxon>
    </lineage>
</organism>
<keyword evidence="1" id="KW-1133">Transmembrane helix</keyword>
<dbReference type="InterPro" id="IPR005135">
    <property type="entry name" value="Endo/exonuclease/phosphatase"/>
</dbReference>
<dbReference type="InterPro" id="IPR036691">
    <property type="entry name" value="Endo/exonu/phosph_ase_sf"/>
</dbReference>
<evidence type="ECO:0000256" key="1">
    <source>
        <dbReference type="SAM" id="Phobius"/>
    </source>
</evidence>
<dbReference type="AlphaFoldDB" id="A0A645ASF6"/>
<dbReference type="CDD" id="cd09084">
    <property type="entry name" value="EEP-2"/>
    <property type="match status" value="1"/>
</dbReference>
<comment type="caution">
    <text evidence="3">The sequence shown here is derived from an EMBL/GenBank/DDBJ whole genome shotgun (WGS) entry which is preliminary data.</text>
</comment>
<protein>
    <recommendedName>
        <fullName evidence="2">Endonuclease/exonuclease/phosphatase domain-containing protein</fullName>
    </recommendedName>
</protein>